<dbReference type="GO" id="GO:0016126">
    <property type="term" value="P:sterol biosynthetic process"/>
    <property type="evidence" value="ECO:0007669"/>
    <property type="project" value="TreeGrafter"/>
</dbReference>
<name>A0A8J2V8W5_9FLAO</name>
<proteinExistence type="predicted"/>
<protein>
    <submittedName>
        <fullName evidence="3">Methyltransferase</fullName>
    </submittedName>
</protein>
<keyword evidence="3" id="KW-0489">Methyltransferase</keyword>
<dbReference type="GO" id="GO:0032259">
    <property type="term" value="P:methylation"/>
    <property type="evidence" value="ECO:0007669"/>
    <property type="project" value="UniProtKB-KW"/>
</dbReference>
<evidence type="ECO:0000259" key="2">
    <source>
        <dbReference type="Pfam" id="PF08241"/>
    </source>
</evidence>
<dbReference type="GO" id="GO:0003838">
    <property type="term" value="F:sterol 24-C-methyltransferase activity"/>
    <property type="evidence" value="ECO:0007669"/>
    <property type="project" value="TreeGrafter"/>
</dbReference>
<dbReference type="EMBL" id="BMGK01000002">
    <property type="protein sequence ID" value="GGD85772.1"/>
    <property type="molecule type" value="Genomic_DNA"/>
</dbReference>
<accession>A0A8J2V8W5</accession>
<dbReference type="PANTHER" id="PTHR44068:SF1">
    <property type="entry name" value="HYPOTHETICAL LOC100005854"/>
    <property type="match status" value="1"/>
</dbReference>
<dbReference type="RefSeq" id="WP_188439575.1">
    <property type="nucleotide sequence ID" value="NZ_BMGK01000002.1"/>
</dbReference>
<dbReference type="InterPro" id="IPR050447">
    <property type="entry name" value="Erg6_SMT_methyltransf"/>
</dbReference>
<keyword evidence="4" id="KW-1185">Reference proteome</keyword>
<gene>
    <name evidence="3" type="ORF">GCM10011312_07280</name>
</gene>
<sequence>MDTLNEEEIKALAAQLSCPQGEMGTVVGERMHTNNLQMTLNTFKSLNLKNNNRVLEIGPGAAAHVPLILNTAKNISYHGLDISELMVQEAQNINTENISKKNAFFHLYDGTHIPFPEALFDKVMTVNTIYFWEHPDKLLKEIKRVMKPKAVFCICFGKKEFMEQLPFTKYGFRLYSSEKAQELITNAGFEILKATDVSDEVEVNEDKTMERFFSILTVRKT</sequence>
<dbReference type="PANTHER" id="PTHR44068">
    <property type="entry name" value="ZGC:194242"/>
    <property type="match status" value="1"/>
</dbReference>
<reference evidence="3" key="1">
    <citation type="journal article" date="2014" name="Int. J. Syst. Evol. Microbiol.">
        <title>Complete genome sequence of Corynebacterium casei LMG S-19264T (=DSM 44701T), isolated from a smear-ripened cheese.</title>
        <authorList>
            <consortium name="US DOE Joint Genome Institute (JGI-PGF)"/>
            <person name="Walter F."/>
            <person name="Albersmeier A."/>
            <person name="Kalinowski J."/>
            <person name="Ruckert C."/>
        </authorList>
    </citation>
    <scope>NUCLEOTIDE SEQUENCE</scope>
    <source>
        <strain evidence="3">CGMCC 1.12924</strain>
    </source>
</reference>
<dbReference type="InterPro" id="IPR013216">
    <property type="entry name" value="Methyltransf_11"/>
</dbReference>
<dbReference type="CDD" id="cd02440">
    <property type="entry name" value="AdoMet_MTases"/>
    <property type="match status" value="1"/>
</dbReference>
<comment type="caution">
    <text evidence="3">The sequence shown here is derived from an EMBL/GenBank/DDBJ whole genome shotgun (WGS) entry which is preliminary data.</text>
</comment>
<feature type="domain" description="Methyltransferase type 11" evidence="2">
    <location>
        <begin position="55"/>
        <end position="154"/>
    </location>
</feature>
<organism evidence="3 4">
    <name type="scientific">Planktosalinus lacus</name>
    <dbReference type="NCBI Taxonomy" id="1526573"/>
    <lineage>
        <taxon>Bacteria</taxon>
        <taxon>Pseudomonadati</taxon>
        <taxon>Bacteroidota</taxon>
        <taxon>Flavobacteriia</taxon>
        <taxon>Flavobacteriales</taxon>
        <taxon>Flavobacteriaceae</taxon>
        <taxon>Planktosalinus</taxon>
    </lineage>
</organism>
<keyword evidence="1" id="KW-0808">Transferase</keyword>
<dbReference type="Gene3D" id="3.40.50.150">
    <property type="entry name" value="Vaccinia Virus protein VP39"/>
    <property type="match status" value="1"/>
</dbReference>
<dbReference type="Proteomes" id="UP000652231">
    <property type="component" value="Unassembled WGS sequence"/>
</dbReference>
<dbReference type="SUPFAM" id="SSF53335">
    <property type="entry name" value="S-adenosyl-L-methionine-dependent methyltransferases"/>
    <property type="match status" value="1"/>
</dbReference>
<dbReference type="InterPro" id="IPR029063">
    <property type="entry name" value="SAM-dependent_MTases_sf"/>
</dbReference>
<evidence type="ECO:0000313" key="4">
    <source>
        <dbReference type="Proteomes" id="UP000652231"/>
    </source>
</evidence>
<dbReference type="AlphaFoldDB" id="A0A8J2V8W5"/>
<dbReference type="Pfam" id="PF08241">
    <property type="entry name" value="Methyltransf_11"/>
    <property type="match status" value="1"/>
</dbReference>
<evidence type="ECO:0000256" key="1">
    <source>
        <dbReference type="ARBA" id="ARBA00022679"/>
    </source>
</evidence>
<reference evidence="3" key="2">
    <citation type="submission" date="2020-09" db="EMBL/GenBank/DDBJ databases">
        <authorList>
            <person name="Sun Q."/>
            <person name="Zhou Y."/>
        </authorList>
    </citation>
    <scope>NUCLEOTIDE SEQUENCE</scope>
    <source>
        <strain evidence="3">CGMCC 1.12924</strain>
    </source>
</reference>
<evidence type="ECO:0000313" key="3">
    <source>
        <dbReference type="EMBL" id="GGD85772.1"/>
    </source>
</evidence>